<dbReference type="PANTHER" id="PTHR34848:SF1">
    <property type="entry name" value="BIFUNCTIONAL ADENOSYLCOBALAMIN BIOSYNTHESIS PROTEIN COBU"/>
    <property type="match status" value="1"/>
</dbReference>
<evidence type="ECO:0000256" key="16">
    <source>
        <dbReference type="PIRSR" id="PIRSR006135-2"/>
    </source>
</evidence>
<evidence type="ECO:0000256" key="11">
    <source>
        <dbReference type="ARBA" id="ARBA00022777"/>
    </source>
</evidence>
<keyword evidence="13 14" id="KW-0342">GTP-binding</keyword>
<feature type="active site" description="GMP-histidine intermediate" evidence="15">
    <location>
        <position position="53"/>
    </location>
</feature>
<dbReference type="SUPFAM" id="SSF52540">
    <property type="entry name" value="P-loop containing nucleoside triphosphate hydrolases"/>
    <property type="match status" value="1"/>
</dbReference>
<dbReference type="EC" id="2.7.7.62" evidence="14"/>
<comment type="similarity">
    <text evidence="7 14">Belongs to the CobU/CobP family.</text>
</comment>
<comment type="pathway">
    <text evidence="6 14">Cofactor biosynthesis; adenosylcobalamin biosynthesis; adenosylcobalamin from cob(II)yrinate a,c-diamide: step 5/7.</text>
</comment>
<keyword evidence="11 14" id="KW-0418">Kinase</keyword>
<feature type="binding site" evidence="16">
    <location>
        <begin position="54"/>
        <end position="57"/>
    </location>
    <ligand>
        <name>GTP</name>
        <dbReference type="ChEBI" id="CHEBI:37565"/>
    </ligand>
</feature>
<sequence length="172" mass="18220">MTTTLVLGGARSGKSALAQTAAEAQARAHGGRLVMIVTAQAFDDEMAARIARHRDDRGDLWTTVEATHDLPAALDALTAEDVAVVDCLTLWLSNLMLAEQDVTAAADMLIATAAEAPCPLWLVSNEVGLGIVPDNALARRFRDEAGRLHQRLAQAVDRVIFVAAGLPLTLKG</sequence>
<dbReference type="RefSeq" id="WP_369059448.1">
    <property type="nucleotide sequence ID" value="NZ_CP158375.1"/>
</dbReference>
<dbReference type="CDD" id="cd00544">
    <property type="entry name" value="CobU"/>
    <property type="match status" value="1"/>
</dbReference>
<dbReference type="EC" id="2.7.1.156" evidence="14"/>
<keyword evidence="10 14" id="KW-0547">Nucleotide-binding</keyword>
<dbReference type="InterPro" id="IPR003203">
    <property type="entry name" value="CobU/CobP"/>
</dbReference>
<evidence type="ECO:0000256" key="13">
    <source>
        <dbReference type="ARBA" id="ARBA00023134"/>
    </source>
</evidence>
<dbReference type="NCBIfam" id="NF004469">
    <property type="entry name" value="PRK05800.1"/>
    <property type="match status" value="1"/>
</dbReference>
<dbReference type="Pfam" id="PF02283">
    <property type="entry name" value="CobU"/>
    <property type="match status" value="1"/>
</dbReference>
<evidence type="ECO:0000256" key="1">
    <source>
        <dbReference type="ARBA" id="ARBA00000312"/>
    </source>
</evidence>
<dbReference type="InterPro" id="IPR027417">
    <property type="entry name" value="P-loop_NTPase"/>
</dbReference>
<evidence type="ECO:0000256" key="5">
    <source>
        <dbReference type="ARBA" id="ARBA00004692"/>
    </source>
</evidence>
<evidence type="ECO:0000256" key="3">
    <source>
        <dbReference type="ARBA" id="ARBA00001522"/>
    </source>
</evidence>
<evidence type="ECO:0000256" key="2">
    <source>
        <dbReference type="ARBA" id="ARBA00000711"/>
    </source>
</evidence>
<protein>
    <recommendedName>
        <fullName evidence="14">Bifunctional adenosylcobalamin biosynthesis protein</fullName>
        <ecNumber evidence="14">2.7.1.156</ecNumber>
        <ecNumber evidence="14">2.7.7.62</ecNumber>
    </recommendedName>
</protein>
<comment type="catalytic activity">
    <reaction evidence="1 14">
        <text>adenosylcob(III)inamide + ATP = adenosylcob(III)inamide phosphate + ADP + H(+)</text>
        <dbReference type="Rhea" id="RHEA:15769"/>
        <dbReference type="ChEBI" id="CHEBI:2480"/>
        <dbReference type="ChEBI" id="CHEBI:15378"/>
        <dbReference type="ChEBI" id="CHEBI:30616"/>
        <dbReference type="ChEBI" id="CHEBI:58502"/>
        <dbReference type="ChEBI" id="CHEBI:456216"/>
        <dbReference type="EC" id="2.7.1.156"/>
    </reaction>
</comment>
<dbReference type="PANTHER" id="PTHR34848">
    <property type="match status" value="1"/>
</dbReference>
<evidence type="ECO:0000256" key="12">
    <source>
        <dbReference type="ARBA" id="ARBA00022840"/>
    </source>
</evidence>
<proteinExistence type="inferred from homology"/>
<keyword evidence="9 14" id="KW-0808">Transferase</keyword>
<comment type="catalytic activity">
    <reaction evidence="3">
        <text>adenosylcob(III)inamide + GTP = adenosylcob(III)inamide phosphate + GDP + H(+)</text>
        <dbReference type="Rhea" id="RHEA:15765"/>
        <dbReference type="ChEBI" id="CHEBI:2480"/>
        <dbReference type="ChEBI" id="CHEBI:15378"/>
        <dbReference type="ChEBI" id="CHEBI:37565"/>
        <dbReference type="ChEBI" id="CHEBI:58189"/>
        <dbReference type="ChEBI" id="CHEBI:58502"/>
        <dbReference type="EC" id="2.7.1.156"/>
    </reaction>
</comment>
<dbReference type="GO" id="GO:0008820">
    <property type="term" value="F:cobinamide phosphate guanylyltransferase activity"/>
    <property type="evidence" value="ECO:0007669"/>
    <property type="project" value="UniProtKB-UniRule"/>
</dbReference>
<reference evidence="17" key="1">
    <citation type="submission" date="2024-06" db="EMBL/GenBank/DDBJ databases">
        <title>Caulobacter inopinatus, sp. nov.</title>
        <authorList>
            <person name="Donachie S.P."/>
        </authorList>
    </citation>
    <scope>NUCLEOTIDE SEQUENCE</scope>
    <source>
        <strain evidence="17">73W</strain>
    </source>
</reference>
<feature type="binding site" evidence="16">
    <location>
        <begin position="8"/>
        <end position="15"/>
    </location>
    <ligand>
        <name>GTP</name>
        <dbReference type="ChEBI" id="CHEBI:37565"/>
    </ligand>
</feature>
<comment type="catalytic activity">
    <reaction evidence="2 14">
        <text>adenosylcob(III)inamide phosphate + GTP + H(+) = adenosylcob(III)inamide-GDP + diphosphate</text>
        <dbReference type="Rhea" id="RHEA:22712"/>
        <dbReference type="ChEBI" id="CHEBI:15378"/>
        <dbReference type="ChEBI" id="CHEBI:33019"/>
        <dbReference type="ChEBI" id="CHEBI:37565"/>
        <dbReference type="ChEBI" id="CHEBI:58502"/>
        <dbReference type="ChEBI" id="CHEBI:60487"/>
        <dbReference type="EC" id="2.7.7.62"/>
    </reaction>
</comment>
<feature type="binding site" evidence="16">
    <location>
        <position position="65"/>
    </location>
    <ligand>
        <name>GTP</name>
        <dbReference type="ChEBI" id="CHEBI:37565"/>
    </ligand>
</feature>
<evidence type="ECO:0000256" key="10">
    <source>
        <dbReference type="ARBA" id="ARBA00022741"/>
    </source>
</evidence>
<evidence type="ECO:0000256" key="6">
    <source>
        <dbReference type="ARBA" id="ARBA00005159"/>
    </source>
</evidence>
<evidence type="ECO:0000256" key="15">
    <source>
        <dbReference type="PIRSR" id="PIRSR006135-1"/>
    </source>
</evidence>
<keyword evidence="8 14" id="KW-0169">Cobalamin biosynthesis</keyword>
<keyword evidence="17" id="KW-0548">Nucleotidyltransferase</keyword>
<dbReference type="Gene3D" id="3.40.50.300">
    <property type="entry name" value="P-loop containing nucleotide triphosphate hydrolases"/>
    <property type="match status" value="1"/>
</dbReference>
<evidence type="ECO:0000256" key="7">
    <source>
        <dbReference type="ARBA" id="ARBA00007490"/>
    </source>
</evidence>
<feature type="binding site" evidence="16">
    <location>
        <position position="86"/>
    </location>
    <ligand>
        <name>GTP</name>
        <dbReference type="ChEBI" id="CHEBI:37565"/>
    </ligand>
</feature>
<evidence type="ECO:0000313" key="17">
    <source>
        <dbReference type="EMBL" id="XDO96607.1"/>
    </source>
</evidence>
<accession>A0AB39KSL3</accession>
<dbReference type="GO" id="GO:0009236">
    <property type="term" value="P:cobalamin biosynthetic process"/>
    <property type="evidence" value="ECO:0007669"/>
    <property type="project" value="UniProtKB-UniRule"/>
</dbReference>
<keyword evidence="12 14" id="KW-0067">ATP-binding</keyword>
<evidence type="ECO:0000256" key="14">
    <source>
        <dbReference type="PIRNR" id="PIRNR006135"/>
    </source>
</evidence>
<dbReference type="GO" id="GO:0005525">
    <property type="term" value="F:GTP binding"/>
    <property type="evidence" value="ECO:0007669"/>
    <property type="project" value="UniProtKB-UniRule"/>
</dbReference>
<dbReference type="GO" id="GO:0043752">
    <property type="term" value="F:adenosylcobinamide kinase activity"/>
    <property type="evidence" value="ECO:0007669"/>
    <property type="project" value="UniProtKB-EC"/>
</dbReference>
<comment type="pathway">
    <text evidence="5 14">Cofactor biosynthesis; adenosylcobalamin biosynthesis; adenosylcobalamin from cob(II)yrinate a,c-diamide: step 6/7.</text>
</comment>
<comment type="function">
    <text evidence="4 14">Catalyzes ATP-dependent phosphorylation of adenosylcobinamide and addition of GMP to adenosylcobinamide phosphate.</text>
</comment>
<dbReference type="AlphaFoldDB" id="A0AB39KSL3"/>
<organism evidence="17">
    <name type="scientific">Caulobacter sp. 73W</name>
    <dbReference type="NCBI Taxonomy" id="3161137"/>
    <lineage>
        <taxon>Bacteria</taxon>
        <taxon>Pseudomonadati</taxon>
        <taxon>Pseudomonadota</taxon>
        <taxon>Alphaproteobacteria</taxon>
        <taxon>Caulobacterales</taxon>
        <taxon>Caulobacteraceae</taxon>
        <taxon>Caulobacter</taxon>
    </lineage>
</organism>
<dbReference type="GO" id="GO:0005524">
    <property type="term" value="F:ATP binding"/>
    <property type="evidence" value="ECO:0007669"/>
    <property type="project" value="UniProtKB-UniRule"/>
</dbReference>
<evidence type="ECO:0000256" key="9">
    <source>
        <dbReference type="ARBA" id="ARBA00022679"/>
    </source>
</evidence>
<dbReference type="EMBL" id="CP158375">
    <property type="protein sequence ID" value="XDO96607.1"/>
    <property type="molecule type" value="Genomic_DNA"/>
</dbReference>
<evidence type="ECO:0000256" key="4">
    <source>
        <dbReference type="ARBA" id="ARBA00003889"/>
    </source>
</evidence>
<gene>
    <name evidence="17" type="primary">cobU</name>
    <name evidence="17" type="ORF">ABOZ73_17855</name>
</gene>
<dbReference type="PIRSF" id="PIRSF006135">
    <property type="entry name" value="CobU"/>
    <property type="match status" value="1"/>
</dbReference>
<name>A0AB39KSL3_9CAUL</name>
<evidence type="ECO:0000256" key="8">
    <source>
        <dbReference type="ARBA" id="ARBA00022573"/>
    </source>
</evidence>